<evidence type="ECO:0008006" key="4">
    <source>
        <dbReference type="Google" id="ProtNLM"/>
    </source>
</evidence>
<reference evidence="2" key="1">
    <citation type="submission" date="2022-03" db="EMBL/GenBank/DDBJ databases">
        <authorList>
            <person name="Tunstrom K."/>
        </authorList>
    </citation>
    <scope>NUCLEOTIDE SEQUENCE</scope>
</reference>
<sequence length="232" mass="25848">MKQISNTDNYFTATASMLTLRSDDDETRSQITSPPPSLNLLPGHPSQTLSPATTPELPSFTRKRKDDNVNYMFSLISQRFSQKDDEFDIFGKNVIMKLRTMTKEQKMLSEKVINDVIFYGQTQRLSINSEVNVGHGNVDYLTGKNLYTPAPALVNTRPSICTSTATTLPQYQVLTATDDQLLSRASASVNTSSSTFTSTISTLPQFQVQTATDNQQFDSGNSNDLSYYVSFF</sequence>
<name>A0AAU9V0S5_EUPED</name>
<organism evidence="2 3">
    <name type="scientific">Euphydryas editha</name>
    <name type="common">Edith's checkerspot</name>
    <dbReference type="NCBI Taxonomy" id="104508"/>
    <lineage>
        <taxon>Eukaryota</taxon>
        <taxon>Metazoa</taxon>
        <taxon>Ecdysozoa</taxon>
        <taxon>Arthropoda</taxon>
        <taxon>Hexapoda</taxon>
        <taxon>Insecta</taxon>
        <taxon>Pterygota</taxon>
        <taxon>Neoptera</taxon>
        <taxon>Endopterygota</taxon>
        <taxon>Lepidoptera</taxon>
        <taxon>Glossata</taxon>
        <taxon>Ditrysia</taxon>
        <taxon>Papilionoidea</taxon>
        <taxon>Nymphalidae</taxon>
        <taxon>Nymphalinae</taxon>
        <taxon>Euphydryas</taxon>
    </lineage>
</organism>
<evidence type="ECO:0000313" key="3">
    <source>
        <dbReference type="Proteomes" id="UP001153954"/>
    </source>
</evidence>
<proteinExistence type="predicted"/>
<dbReference type="EMBL" id="CAKOGL010000026">
    <property type="protein sequence ID" value="CAH2103657.1"/>
    <property type="molecule type" value="Genomic_DNA"/>
</dbReference>
<evidence type="ECO:0000313" key="2">
    <source>
        <dbReference type="EMBL" id="CAH2103657.1"/>
    </source>
</evidence>
<dbReference type="AlphaFoldDB" id="A0AAU9V0S5"/>
<accession>A0AAU9V0S5</accession>
<gene>
    <name evidence="2" type="ORF">EEDITHA_LOCUS18138</name>
</gene>
<feature type="region of interest" description="Disordered" evidence="1">
    <location>
        <begin position="22"/>
        <end position="61"/>
    </location>
</feature>
<evidence type="ECO:0000256" key="1">
    <source>
        <dbReference type="SAM" id="MobiDB-lite"/>
    </source>
</evidence>
<protein>
    <recommendedName>
        <fullName evidence="4">BESS domain-containing protein</fullName>
    </recommendedName>
</protein>
<comment type="caution">
    <text evidence="2">The sequence shown here is derived from an EMBL/GenBank/DDBJ whole genome shotgun (WGS) entry which is preliminary data.</text>
</comment>
<keyword evidence="3" id="KW-1185">Reference proteome</keyword>
<dbReference type="Proteomes" id="UP001153954">
    <property type="component" value="Unassembled WGS sequence"/>
</dbReference>